<evidence type="ECO:0000313" key="7">
    <source>
        <dbReference type="Proteomes" id="UP000297725"/>
    </source>
</evidence>
<dbReference type="InterPro" id="IPR036388">
    <property type="entry name" value="WH-like_DNA-bd_sf"/>
</dbReference>
<keyword evidence="2" id="KW-0804">Transcription</keyword>
<keyword evidence="6" id="KW-1185">Reference proteome</keyword>
<keyword evidence="1" id="KW-0805">Transcription regulation</keyword>
<dbReference type="PRINTS" id="PR00598">
    <property type="entry name" value="HTHMARR"/>
</dbReference>
<dbReference type="InterPro" id="IPR000835">
    <property type="entry name" value="HTH_MarR-typ"/>
</dbReference>
<evidence type="ECO:0000256" key="2">
    <source>
        <dbReference type="ARBA" id="ARBA00023163"/>
    </source>
</evidence>
<reference evidence="4 6" key="2">
    <citation type="journal article" date="2020" name="Int. J. Syst. Evol. Microbiol.">
        <title>Vagococcus xieshaowenii sp. nov., isolated from snow finch (Montifringilla taczanowskii) cloacal content.</title>
        <authorList>
            <person name="Ge Y."/>
            <person name="Yang J."/>
            <person name="Lai X.H."/>
            <person name="Zhang G."/>
            <person name="Jin D."/>
            <person name="Lu S."/>
            <person name="Wang B."/>
            <person name="Huang Y."/>
            <person name="Huang Y."/>
            <person name="Ren Z."/>
            <person name="Zhang X."/>
            <person name="Xu J."/>
        </authorList>
    </citation>
    <scope>NUCLEOTIDE SEQUENCE [LARGE SCALE GENOMIC DNA]</scope>
    <source>
        <strain evidence="4">Personal::cf-49</strain>
        <strain evidence="6">personal::cf-49</strain>
    </source>
</reference>
<evidence type="ECO:0000313" key="5">
    <source>
        <dbReference type="EMBL" id="TFZ40523.1"/>
    </source>
</evidence>
<sequence length="141" mass="16294">MNQTERALHNFIAIMRTKDSIENVVRQDVKQYGLNLTEFAVLELLYSKGEQPIQKIGDKILIASSSTTYVVDKLVAKHLVERCVSSNDRRVYLANLTQEGERLMQDIFPKHAKTIEQIFSTLNEEEMKQLQRILLKVNQTT</sequence>
<dbReference type="AlphaFoldDB" id="A0AAJ5JQC7"/>
<evidence type="ECO:0000256" key="1">
    <source>
        <dbReference type="ARBA" id="ARBA00023015"/>
    </source>
</evidence>
<dbReference type="PROSITE" id="PS50995">
    <property type="entry name" value="HTH_MARR_2"/>
    <property type="match status" value="1"/>
</dbReference>
<dbReference type="GO" id="GO:0006950">
    <property type="term" value="P:response to stress"/>
    <property type="evidence" value="ECO:0007669"/>
    <property type="project" value="TreeGrafter"/>
</dbReference>
<evidence type="ECO:0000313" key="4">
    <source>
        <dbReference type="EMBL" id="QCA28669.1"/>
    </source>
</evidence>
<reference evidence="5 7" key="1">
    <citation type="submission" date="2019-03" db="EMBL/GenBank/DDBJ databases">
        <title>Vagococcus sp. was isolated fron gut of Carduelis flavirostris.</title>
        <authorList>
            <person name="Ge Y."/>
        </authorList>
    </citation>
    <scope>NUCLEOTIDE SEQUENCE [LARGE SCALE GENOMIC DNA]</scope>
    <source>
        <strain evidence="5 7">CF-210</strain>
    </source>
</reference>
<gene>
    <name evidence="5" type="ORF">E4031_06975</name>
    <name evidence="4" type="ORF">E4Z98_04800</name>
</gene>
<dbReference type="SMART" id="SM00347">
    <property type="entry name" value="HTH_MARR"/>
    <property type="match status" value="1"/>
</dbReference>
<dbReference type="Proteomes" id="UP000297725">
    <property type="component" value="Unassembled WGS sequence"/>
</dbReference>
<evidence type="ECO:0000259" key="3">
    <source>
        <dbReference type="PROSITE" id="PS50995"/>
    </source>
</evidence>
<proteinExistence type="predicted"/>
<protein>
    <submittedName>
        <fullName evidence="5">MarR family transcriptional regulator</fullName>
    </submittedName>
</protein>
<dbReference type="SUPFAM" id="SSF46785">
    <property type="entry name" value="Winged helix' DNA-binding domain"/>
    <property type="match status" value="1"/>
</dbReference>
<name>A0AAJ5JQC7_9ENTE</name>
<organism evidence="5 7">
    <name type="scientific">Vagococcus xieshaowenii</name>
    <dbReference type="NCBI Taxonomy" id="2562451"/>
    <lineage>
        <taxon>Bacteria</taxon>
        <taxon>Bacillati</taxon>
        <taxon>Bacillota</taxon>
        <taxon>Bacilli</taxon>
        <taxon>Lactobacillales</taxon>
        <taxon>Enterococcaceae</taxon>
        <taxon>Vagococcus</taxon>
    </lineage>
</organism>
<evidence type="ECO:0000313" key="6">
    <source>
        <dbReference type="Proteomes" id="UP000296883"/>
    </source>
</evidence>
<dbReference type="EMBL" id="SRHU01000024">
    <property type="protein sequence ID" value="TFZ40523.1"/>
    <property type="molecule type" value="Genomic_DNA"/>
</dbReference>
<accession>A0AAJ5JQC7</accession>
<dbReference type="InterPro" id="IPR039422">
    <property type="entry name" value="MarR/SlyA-like"/>
</dbReference>
<dbReference type="InterPro" id="IPR036390">
    <property type="entry name" value="WH_DNA-bd_sf"/>
</dbReference>
<dbReference type="Proteomes" id="UP000296883">
    <property type="component" value="Chromosome"/>
</dbReference>
<dbReference type="RefSeq" id="WP_135254728.1">
    <property type="nucleotide sequence ID" value="NZ_CP038865.1"/>
</dbReference>
<feature type="domain" description="HTH marR-type" evidence="3">
    <location>
        <begin position="1"/>
        <end position="139"/>
    </location>
</feature>
<dbReference type="Gene3D" id="1.10.10.10">
    <property type="entry name" value="Winged helix-like DNA-binding domain superfamily/Winged helix DNA-binding domain"/>
    <property type="match status" value="1"/>
</dbReference>
<dbReference type="PANTHER" id="PTHR33164">
    <property type="entry name" value="TRANSCRIPTIONAL REGULATOR, MARR FAMILY"/>
    <property type="match status" value="1"/>
</dbReference>
<dbReference type="Pfam" id="PF01047">
    <property type="entry name" value="MarR"/>
    <property type="match status" value="1"/>
</dbReference>
<dbReference type="GO" id="GO:0003700">
    <property type="term" value="F:DNA-binding transcription factor activity"/>
    <property type="evidence" value="ECO:0007669"/>
    <property type="project" value="InterPro"/>
</dbReference>
<dbReference type="PANTHER" id="PTHR33164:SF56">
    <property type="entry name" value="HTH-TYPE TRANSCRIPTIONAL REGULATOR MHQR"/>
    <property type="match status" value="1"/>
</dbReference>
<dbReference type="EMBL" id="CP038865">
    <property type="protein sequence ID" value="QCA28669.1"/>
    <property type="molecule type" value="Genomic_DNA"/>
</dbReference>